<feature type="chain" id="PRO_5043708119" evidence="3">
    <location>
        <begin position="25"/>
        <end position="264"/>
    </location>
</feature>
<dbReference type="SUPFAM" id="SSF57262">
    <property type="entry name" value="Leech antihemostatic proteins"/>
    <property type="match status" value="4"/>
</dbReference>
<dbReference type="Pfam" id="PF02822">
    <property type="entry name" value="Antistasin"/>
    <property type="match status" value="3"/>
</dbReference>
<reference evidence="5 6" key="1">
    <citation type="journal article" date="2021" name="Elife">
        <title>Chloroplast acquisition without the gene transfer in kleptoplastic sea slugs, Plakobranchus ocellatus.</title>
        <authorList>
            <person name="Maeda T."/>
            <person name="Takahashi S."/>
            <person name="Yoshida T."/>
            <person name="Shimamura S."/>
            <person name="Takaki Y."/>
            <person name="Nagai Y."/>
            <person name="Toyoda A."/>
            <person name="Suzuki Y."/>
            <person name="Arimoto A."/>
            <person name="Ishii H."/>
            <person name="Satoh N."/>
            <person name="Nishiyama T."/>
            <person name="Hasebe M."/>
            <person name="Maruyama T."/>
            <person name="Minagawa J."/>
            <person name="Obokata J."/>
            <person name="Shigenobu S."/>
        </authorList>
    </citation>
    <scope>NUCLEOTIDE SEQUENCE [LARGE SCALE GENOMIC DNA]</scope>
</reference>
<evidence type="ECO:0000256" key="2">
    <source>
        <dbReference type="ARBA" id="ARBA00022900"/>
    </source>
</evidence>
<feature type="domain" description="Antistasin-like" evidence="4">
    <location>
        <begin position="160"/>
        <end position="185"/>
    </location>
</feature>
<keyword evidence="2" id="KW-0722">Serine protease inhibitor</keyword>
<dbReference type="GO" id="GO:0004867">
    <property type="term" value="F:serine-type endopeptidase inhibitor activity"/>
    <property type="evidence" value="ECO:0007669"/>
    <property type="project" value="UniProtKB-KW"/>
</dbReference>
<comment type="caution">
    <text evidence="5">The sequence shown here is derived from an EMBL/GenBank/DDBJ whole genome shotgun (WGS) entry which is preliminary data.</text>
</comment>
<dbReference type="Gene3D" id="2.10.22.10">
    <property type="entry name" value="Antistasin, domain 1"/>
    <property type="match status" value="4"/>
</dbReference>
<gene>
    <name evidence="5" type="ORF">PoB_004541700</name>
</gene>
<evidence type="ECO:0000256" key="1">
    <source>
        <dbReference type="ARBA" id="ARBA00022690"/>
    </source>
</evidence>
<evidence type="ECO:0000313" key="6">
    <source>
        <dbReference type="Proteomes" id="UP000735302"/>
    </source>
</evidence>
<dbReference type="InterPro" id="IPR004094">
    <property type="entry name" value="Antistasin-like"/>
</dbReference>
<dbReference type="PROSITE" id="PS51252">
    <property type="entry name" value="ANTISTASIN"/>
    <property type="match status" value="4"/>
</dbReference>
<feature type="signal peptide" evidence="3">
    <location>
        <begin position="1"/>
        <end position="24"/>
    </location>
</feature>
<organism evidence="5 6">
    <name type="scientific">Plakobranchus ocellatus</name>
    <dbReference type="NCBI Taxonomy" id="259542"/>
    <lineage>
        <taxon>Eukaryota</taxon>
        <taxon>Metazoa</taxon>
        <taxon>Spiralia</taxon>
        <taxon>Lophotrochozoa</taxon>
        <taxon>Mollusca</taxon>
        <taxon>Gastropoda</taxon>
        <taxon>Heterobranchia</taxon>
        <taxon>Euthyneura</taxon>
        <taxon>Panpulmonata</taxon>
        <taxon>Sacoglossa</taxon>
        <taxon>Placobranchoidea</taxon>
        <taxon>Plakobranchidae</taxon>
        <taxon>Plakobranchus</taxon>
    </lineage>
</organism>
<evidence type="ECO:0000256" key="3">
    <source>
        <dbReference type="SAM" id="SignalP"/>
    </source>
</evidence>
<accession>A0AAV4BHZ3</accession>
<protein>
    <submittedName>
        <fullName evidence="5">Cysteine-rich motor neuron 1 protein</fullName>
    </submittedName>
</protein>
<dbReference type="AlphaFoldDB" id="A0AAV4BHZ3"/>
<dbReference type="InterPro" id="IPR011061">
    <property type="entry name" value="Hirudin/antistatin"/>
</dbReference>
<keyword evidence="1" id="KW-0646">Protease inhibitor</keyword>
<name>A0AAV4BHZ3_9GAST</name>
<feature type="domain" description="Antistasin-like" evidence="4">
    <location>
        <begin position="191"/>
        <end position="216"/>
    </location>
</feature>
<evidence type="ECO:0000313" key="5">
    <source>
        <dbReference type="EMBL" id="GFO18912.1"/>
    </source>
</evidence>
<sequence length="264" mass="29290">MSNPAFLIGYLFSAFVTFSTLCDARVFSLLCFSRFQPKCPHGEKWDAELCECAPIPELAPAWCSPPRCPLLYLAPRCIVFRKDSSGCPTCDCECDELRQICPVNCPSGTEVVSSPNGCKVCKCRPNICRQLKCDNYCPFDRVRDSQGCPTCTCKPRRHLCPPVMCKQMCPYGTYEDTNNCPTCICKPKPICPILSCDNFCPSGREQDSNGCDVCKCKPIGPISKCPPVCEIYCQNGNVLDRNGCPTCKCIRDSPETQHRILLAS</sequence>
<feature type="domain" description="Antistasin-like" evidence="4">
    <location>
        <begin position="128"/>
        <end position="153"/>
    </location>
</feature>
<keyword evidence="3" id="KW-0732">Signal</keyword>
<keyword evidence="6" id="KW-1185">Reference proteome</keyword>
<dbReference type="EMBL" id="BLXT01004995">
    <property type="protein sequence ID" value="GFO18912.1"/>
    <property type="molecule type" value="Genomic_DNA"/>
</dbReference>
<feature type="domain" description="Antistasin-like" evidence="4">
    <location>
        <begin position="216"/>
        <end position="249"/>
    </location>
</feature>
<proteinExistence type="predicted"/>
<evidence type="ECO:0000259" key="4">
    <source>
        <dbReference type="PROSITE" id="PS51252"/>
    </source>
</evidence>
<dbReference type="Proteomes" id="UP000735302">
    <property type="component" value="Unassembled WGS sequence"/>
</dbReference>